<feature type="compositionally biased region" description="Basic and acidic residues" evidence="1">
    <location>
        <begin position="254"/>
        <end position="267"/>
    </location>
</feature>
<feature type="transmembrane region" description="Helical" evidence="2">
    <location>
        <begin position="74"/>
        <end position="96"/>
    </location>
</feature>
<feature type="region of interest" description="Disordered" evidence="1">
    <location>
        <begin position="240"/>
        <end position="267"/>
    </location>
</feature>
<name>Q4SAE9_TETNG</name>
<feature type="compositionally biased region" description="Basic residues" evidence="1">
    <location>
        <begin position="121"/>
        <end position="130"/>
    </location>
</feature>
<organism evidence="3">
    <name type="scientific">Tetraodon nigroviridis</name>
    <name type="common">Spotted green pufferfish</name>
    <name type="synonym">Chelonodon nigroviridis</name>
    <dbReference type="NCBI Taxonomy" id="99883"/>
    <lineage>
        <taxon>Eukaryota</taxon>
        <taxon>Metazoa</taxon>
        <taxon>Chordata</taxon>
        <taxon>Craniata</taxon>
        <taxon>Vertebrata</taxon>
        <taxon>Euteleostomi</taxon>
        <taxon>Actinopterygii</taxon>
        <taxon>Neopterygii</taxon>
        <taxon>Teleostei</taxon>
        <taxon>Neoteleostei</taxon>
        <taxon>Acanthomorphata</taxon>
        <taxon>Eupercaria</taxon>
        <taxon>Tetraodontiformes</taxon>
        <taxon>Tetradontoidea</taxon>
        <taxon>Tetraodontidae</taxon>
        <taxon>Tetraodon</taxon>
    </lineage>
</organism>
<dbReference type="KEGG" id="tng:GSTEN00021486G001"/>
<evidence type="ECO:0000256" key="1">
    <source>
        <dbReference type="SAM" id="MobiDB-lite"/>
    </source>
</evidence>
<gene>
    <name evidence="3" type="ORF">GSTENG00021486001</name>
</gene>
<proteinExistence type="predicted"/>
<dbReference type="OrthoDB" id="9988974at2759"/>
<keyword evidence="2" id="KW-0812">Transmembrane</keyword>
<feature type="region of interest" description="Disordered" evidence="1">
    <location>
        <begin position="171"/>
        <end position="191"/>
    </location>
</feature>
<keyword evidence="2" id="KW-1133">Transmembrane helix</keyword>
<comment type="caution">
    <text evidence="3">The sequence shown here is derived from an EMBL/GenBank/DDBJ whole genome shotgun (WGS) entry which is preliminary data.</text>
</comment>
<reference evidence="3" key="2">
    <citation type="submission" date="2004-02" db="EMBL/GenBank/DDBJ databases">
        <authorList>
            <consortium name="Genoscope"/>
            <consortium name="Whitehead Institute Centre for Genome Research"/>
        </authorList>
    </citation>
    <scope>NUCLEOTIDE SEQUENCE</scope>
</reference>
<dbReference type="AlphaFoldDB" id="Q4SAE9"/>
<accession>Q4SAE9</accession>
<protein>
    <submittedName>
        <fullName evidence="3">(spotted green pufferfish) hypothetical protein</fullName>
    </submittedName>
</protein>
<feature type="region of interest" description="Disordered" evidence="1">
    <location>
        <begin position="114"/>
        <end position="151"/>
    </location>
</feature>
<dbReference type="EMBL" id="CAAE01014688">
    <property type="protein sequence ID" value="CAG02383.1"/>
    <property type="molecule type" value="Genomic_DNA"/>
</dbReference>
<evidence type="ECO:0000256" key="2">
    <source>
        <dbReference type="SAM" id="Phobius"/>
    </source>
</evidence>
<sequence>MENAHFAGRVGTFVDVRTFGLVLTASKGCLKLVLMFGFELTLSLRLVPEWGSWEEAPGQDFVTLDYRLRYYPSITYAVIGSAVIFVLVVALLALVLHHQRKRSVLLPRAGPRGLTSPLHRTSQRRARHQRMSFPSMRNCKTPQPELCPQGPRRMSLSRRLGDSHQAAGYWTGSMLPASPLSPPKPKEERDVPTWSCSHPLLIEHLSQLVMDVRRSCSCMSINGGDTRKIERSRHIAALSVKRAQSHAQRPQGGDLRRVSRENTTRGD</sequence>
<evidence type="ECO:0000313" key="3">
    <source>
        <dbReference type="EMBL" id="CAG02383.1"/>
    </source>
</evidence>
<keyword evidence="2" id="KW-0472">Membrane</keyword>
<reference evidence="3" key="1">
    <citation type="journal article" date="2004" name="Nature">
        <title>Genome duplication in the teleost fish Tetraodon nigroviridis reveals the early vertebrate proto-karyotype.</title>
        <authorList>
            <person name="Jaillon O."/>
            <person name="Aury J.-M."/>
            <person name="Brunet F."/>
            <person name="Petit J.-L."/>
            <person name="Stange-Thomann N."/>
            <person name="Mauceli E."/>
            <person name="Bouneau L."/>
            <person name="Fischer C."/>
            <person name="Ozouf-Costaz C."/>
            <person name="Bernot A."/>
            <person name="Nicaud S."/>
            <person name="Jaffe D."/>
            <person name="Fisher S."/>
            <person name="Lutfalla G."/>
            <person name="Dossat C."/>
            <person name="Segurens B."/>
            <person name="Dasilva C."/>
            <person name="Salanoubat M."/>
            <person name="Levy M."/>
            <person name="Boudet N."/>
            <person name="Castellano S."/>
            <person name="Anthouard V."/>
            <person name="Jubin C."/>
            <person name="Castelli V."/>
            <person name="Katinka M."/>
            <person name="Vacherie B."/>
            <person name="Biemont C."/>
            <person name="Skalli Z."/>
            <person name="Cattolico L."/>
            <person name="Poulain J."/>
            <person name="De Berardinis V."/>
            <person name="Cruaud C."/>
            <person name="Duprat S."/>
            <person name="Brottier P."/>
            <person name="Coutanceau J.-P."/>
            <person name="Gouzy J."/>
            <person name="Parra G."/>
            <person name="Lardier G."/>
            <person name="Chapple C."/>
            <person name="McKernan K.J."/>
            <person name="McEwan P."/>
            <person name="Bosak S."/>
            <person name="Kellis M."/>
            <person name="Volff J.-N."/>
            <person name="Guigo R."/>
            <person name="Zody M.C."/>
            <person name="Mesirov J."/>
            <person name="Lindblad-Toh K."/>
            <person name="Birren B."/>
            <person name="Nusbaum C."/>
            <person name="Kahn D."/>
            <person name="Robinson-Rechavi M."/>
            <person name="Laudet V."/>
            <person name="Schachter V."/>
            <person name="Quetier F."/>
            <person name="Saurin W."/>
            <person name="Scarpelli C."/>
            <person name="Wincker P."/>
            <person name="Lander E.S."/>
            <person name="Weissenbach J."/>
            <person name="Roest Crollius H."/>
        </authorList>
    </citation>
    <scope>NUCLEOTIDE SEQUENCE [LARGE SCALE GENOMIC DNA]</scope>
</reference>